<keyword evidence="3" id="KW-0067">ATP-binding</keyword>
<protein>
    <recommendedName>
        <fullName evidence="6">Aminoacyl-tRNA synthetase class II (D/K/N) domain-containing protein</fullName>
    </recommendedName>
</protein>
<dbReference type="InterPro" id="IPR004364">
    <property type="entry name" value="Aa-tRNA-synt_II"/>
</dbReference>
<dbReference type="GO" id="GO:0006422">
    <property type="term" value="P:aspartyl-tRNA aminoacylation"/>
    <property type="evidence" value="ECO:0007669"/>
    <property type="project" value="TreeGrafter"/>
</dbReference>
<feature type="domain" description="Aminoacyl-tRNA synthetase class II (D/K/N)" evidence="6">
    <location>
        <begin position="65"/>
        <end position="137"/>
    </location>
</feature>
<sequence length="159" mass="17891">MLYIRGLSEFLIVAKKYWFKKVESSTLVERFDVENGDCVVWRDEEGVQWTLGQLPNNEADVGSLRKQRKYYDLMLNDVKIGDGSIRIHNSEEQTRVLNIPNEGTTEKNHLLDAISCGAPPHGGFALGLDRYIALLVAEGDPSLPVREFGKPMQQVAAKD</sequence>
<keyword evidence="2" id="KW-0547">Nucleotide-binding</keyword>
<keyword evidence="1" id="KW-0436">Ligase</keyword>
<dbReference type="PANTHER" id="PTHR22594:SF5">
    <property type="entry name" value="ASPARTATE--TRNA LIGASE, MITOCHONDRIAL"/>
    <property type="match status" value="1"/>
</dbReference>
<evidence type="ECO:0000256" key="3">
    <source>
        <dbReference type="ARBA" id="ARBA00022840"/>
    </source>
</evidence>
<evidence type="ECO:0000256" key="5">
    <source>
        <dbReference type="ARBA" id="ARBA00023146"/>
    </source>
</evidence>
<evidence type="ECO:0000256" key="1">
    <source>
        <dbReference type="ARBA" id="ARBA00022598"/>
    </source>
</evidence>
<reference evidence="8" key="1">
    <citation type="journal article" date="2014" name="Nat. Genet.">
        <title>Genome of the human hookworm Necator americanus.</title>
        <authorList>
            <person name="Tang Y.T."/>
            <person name="Gao X."/>
            <person name="Rosa B.A."/>
            <person name="Abubucker S."/>
            <person name="Hallsworth-Pepin K."/>
            <person name="Martin J."/>
            <person name="Tyagi R."/>
            <person name="Heizer E."/>
            <person name="Zhang X."/>
            <person name="Bhonagiri-Palsikar V."/>
            <person name="Minx P."/>
            <person name="Warren W.C."/>
            <person name="Wang Q."/>
            <person name="Zhan B."/>
            <person name="Hotez P.J."/>
            <person name="Sternberg P.W."/>
            <person name="Dougall A."/>
            <person name="Gaze S.T."/>
            <person name="Mulvenna J."/>
            <person name="Sotillo J."/>
            <person name="Ranganathan S."/>
            <person name="Rabelo E.M."/>
            <person name="Wilson R.K."/>
            <person name="Felgner P.L."/>
            <person name="Bethony J."/>
            <person name="Hawdon J.M."/>
            <person name="Gasser R.B."/>
            <person name="Loukas A."/>
            <person name="Mitreva M."/>
        </authorList>
    </citation>
    <scope>NUCLEOTIDE SEQUENCE [LARGE SCALE GENOMIC DNA]</scope>
</reference>
<dbReference type="GO" id="GO:0005524">
    <property type="term" value="F:ATP binding"/>
    <property type="evidence" value="ECO:0007669"/>
    <property type="project" value="UniProtKB-KW"/>
</dbReference>
<dbReference type="PRINTS" id="PR01042">
    <property type="entry name" value="TRNASYNTHASP"/>
</dbReference>
<dbReference type="STRING" id="51031.W2T6A3"/>
<evidence type="ECO:0000313" key="7">
    <source>
        <dbReference type="EMBL" id="ETN77413.1"/>
    </source>
</evidence>
<dbReference type="InterPro" id="IPR045864">
    <property type="entry name" value="aa-tRNA-synth_II/BPL/LPL"/>
</dbReference>
<dbReference type="InterPro" id="IPR002312">
    <property type="entry name" value="Asp/Asn-tRNA-synth_IIb"/>
</dbReference>
<evidence type="ECO:0000256" key="4">
    <source>
        <dbReference type="ARBA" id="ARBA00022917"/>
    </source>
</evidence>
<keyword evidence="8" id="KW-1185">Reference proteome</keyword>
<dbReference type="PANTHER" id="PTHR22594">
    <property type="entry name" value="ASPARTYL/LYSYL-TRNA SYNTHETASE"/>
    <property type="match status" value="1"/>
</dbReference>
<name>W2T6A3_NECAM</name>
<dbReference type="Proteomes" id="UP000053676">
    <property type="component" value="Unassembled WGS sequence"/>
</dbReference>
<dbReference type="EMBL" id="KI660172">
    <property type="protein sequence ID" value="ETN77413.1"/>
    <property type="molecule type" value="Genomic_DNA"/>
</dbReference>
<organism evidence="7 8">
    <name type="scientific">Necator americanus</name>
    <name type="common">Human hookworm</name>
    <dbReference type="NCBI Taxonomy" id="51031"/>
    <lineage>
        <taxon>Eukaryota</taxon>
        <taxon>Metazoa</taxon>
        <taxon>Ecdysozoa</taxon>
        <taxon>Nematoda</taxon>
        <taxon>Chromadorea</taxon>
        <taxon>Rhabditida</taxon>
        <taxon>Rhabditina</taxon>
        <taxon>Rhabditomorpha</taxon>
        <taxon>Strongyloidea</taxon>
        <taxon>Ancylostomatidae</taxon>
        <taxon>Bunostominae</taxon>
        <taxon>Necator</taxon>
    </lineage>
</organism>
<dbReference type="GO" id="GO:0005739">
    <property type="term" value="C:mitochondrion"/>
    <property type="evidence" value="ECO:0007669"/>
    <property type="project" value="TreeGrafter"/>
</dbReference>
<keyword evidence="5" id="KW-0030">Aminoacyl-tRNA synthetase</keyword>
<evidence type="ECO:0000259" key="6">
    <source>
        <dbReference type="Pfam" id="PF00152"/>
    </source>
</evidence>
<gene>
    <name evidence="7" type="ORF">NECAME_11083</name>
</gene>
<dbReference type="GO" id="GO:0004815">
    <property type="term" value="F:aspartate-tRNA ligase activity"/>
    <property type="evidence" value="ECO:0007669"/>
    <property type="project" value="TreeGrafter"/>
</dbReference>
<dbReference type="KEGG" id="nai:NECAME_11083"/>
<accession>W2T6A3</accession>
<dbReference type="Gene3D" id="3.30.930.10">
    <property type="entry name" value="Bira Bifunctional Protein, Domain 2"/>
    <property type="match status" value="1"/>
</dbReference>
<proteinExistence type="predicted"/>
<dbReference type="OrthoDB" id="439710at2759"/>
<dbReference type="AlphaFoldDB" id="W2T6A3"/>
<dbReference type="Pfam" id="PF00152">
    <property type="entry name" value="tRNA-synt_2"/>
    <property type="match status" value="1"/>
</dbReference>
<dbReference type="SUPFAM" id="SSF55681">
    <property type="entry name" value="Class II aaRS and biotin synthetases"/>
    <property type="match status" value="1"/>
</dbReference>
<evidence type="ECO:0000313" key="8">
    <source>
        <dbReference type="Proteomes" id="UP000053676"/>
    </source>
</evidence>
<evidence type="ECO:0000256" key="2">
    <source>
        <dbReference type="ARBA" id="ARBA00022741"/>
    </source>
</evidence>
<keyword evidence="4" id="KW-0648">Protein biosynthesis</keyword>